<gene>
    <name evidence="1" type="ORF">OJ962_18075</name>
</gene>
<comment type="caution">
    <text evidence="1">The sequence shown here is derived from an EMBL/GenBank/DDBJ whole genome shotgun (WGS) entry which is preliminary data.</text>
</comment>
<name>A0ABT4RM82_9ACTN</name>
<protein>
    <submittedName>
        <fullName evidence="1">Uncharacterized protein</fullName>
    </submittedName>
</protein>
<dbReference type="EMBL" id="JAPCID010000025">
    <property type="protein sequence ID" value="MDA0139416.1"/>
    <property type="molecule type" value="Genomic_DNA"/>
</dbReference>
<organism evidence="1 2">
    <name type="scientific">Solirubrobacter deserti</name>
    <dbReference type="NCBI Taxonomy" id="2282478"/>
    <lineage>
        <taxon>Bacteria</taxon>
        <taxon>Bacillati</taxon>
        <taxon>Actinomycetota</taxon>
        <taxon>Thermoleophilia</taxon>
        <taxon>Solirubrobacterales</taxon>
        <taxon>Solirubrobacteraceae</taxon>
        <taxon>Solirubrobacter</taxon>
    </lineage>
</organism>
<evidence type="ECO:0000313" key="1">
    <source>
        <dbReference type="EMBL" id="MDA0139416.1"/>
    </source>
</evidence>
<proteinExistence type="predicted"/>
<dbReference type="Proteomes" id="UP001147700">
    <property type="component" value="Unassembled WGS sequence"/>
</dbReference>
<reference evidence="1" key="1">
    <citation type="submission" date="2022-10" db="EMBL/GenBank/DDBJ databases">
        <title>The WGS of Solirubrobacter sp. CPCC 204708.</title>
        <authorList>
            <person name="Jiang Z."/>
        </authorList>
    </citation>
    <scope>NUCLEOTIDE SEQUENCE</scope>
    <source>
        <strain evidence="1">CPCC 204708</strain>
    </source>
</reference>
<evidence type="ECO:0000313" key="2">
    <source>
        <dbReference type="Proteomes" id="UP001147700"/>
    </source>
</evidence>
<dbReference type="RefSeq" id="WP_202958029.1">
    <property type="nucleotide sequence ID" value="NZ_JAPCID010000025.1"/>
</dbReference>
<sequence>MPSPQPTNRPAADAPTPKQLGLLRRLAQTSAQTFAYPATKAQASREIKRMLSATRDPDLSDYRADLERARELGLPEDAVAIRNDEICGYGADAHWAHTTDADREARS</sequence>
<keyword evidence="2" id="KW-1185">Reference proteome</keyword>
<accession>A0ABT4RM82</accession>